<evidence type="ECO:0000313" key="2">
    <source>
        <dbReference type="Proteomes" id="UP000326759"/>
    </source>
</evidence>
<dbReference type="AlphaFoldDB" id="A0A5N5TLL0"/>
<dbReference type="Proteomes" id="UP000326759">
    <property type="component" value="Unassembled WGS sequence"/>
</dbReference>
<dbReference type="InterPro" id="IPR032675">
    <property type="entry name" value="LRR_dom_sf"/>
</dbReference>
<accession>A0A5N5TLL0</accession>
<dbReference type="OrthoDB" id="266138at2759"/>
<organism evidence="1 2">
    <name type="scientific">Armadillidium nasatum</name>
    <dbReference type="NCBI Taxonomy" id="96803"/>
    <lineage>
        <taxon>Eukaryota</taxon>
        <taxon>Metazoa</taxon>
        <taxon>Ecdysozoa</taxon>
        <taxon>Arthropoda</taxon>
        <taxon>Crustacea</taxon>
        <taxon>Multicrustacea</taxon>
        <taxon>Malacostraca</taxon>
        <taxon>Eumalacostraca</taxon>
        <taxon>Peracarida</taxon>
        <taxon>Isopoda</taxon>
        <taxon>Oniscidea</taxon>
        <taxon>Crinocheta</taxon>
        <taxon>Armadillidiidae</taxon>
        <taxon>Armadillidium</taxon>
    </lineage>
</organism>
<dbReference type="PROSITE" id="PS51450">
    <property type="entry name" value="LRR"/>
    <property type="match status" value="1"/>
</dbReference>
<sequence length="85" mass="9863">MKESTSVREAIRQWEEEFGQKAHEAKEVKLIGLYPPIDKTDPSLQTLINCEKLIIGDTLEQLWISYNQIEKLKGINSLKNLKEIH</sequence>
<reference evidence="1 2" key="1">
    <citation type="journal article" date="2019" name="PLoS Biol.">
        <title>Sex chromosomes control vertical transmission of feminizing Wolbachia symbionts in an isopod.</title>
        <authorList>
            <person name="Becking T."/>
            <person name="Chebbi M.A."/>
            <person name="Giraud I."/>
            <person name="Moumen B."/>
            <person name="Laverre T."/>
            <person name="Caubet Y."/>
            <person name="Peccoud J."/>
            <person name="Gilbert C."/>
            <person name="Cordaux R."/>
        </authorList>
    </citation>
    <scope>NUCLEOTIDE SEQUENCE [LARGE SCALE GENOMIC DNA]</scope>
    <source>
        <strain evidence="1">ANa2</strain>
        <tissue evidence="1">Whole body excluding digestive tract and cuticle</tissue>
    </source>
</reference>
<dbReference type="Gene3D" id="3.80.10.10">
    <property type="entry name" value="Ribonuclease Inhibitor"/>
    <property type="match status" value="1"/>
</dbReference>
<proteinExistence type="predicted"/>
<evidence type="ECO:0000313" key="1">
    <source>
        <dbReference type="EMBL" id="KAB7507011.1"/>
    </source>
</evidence>
<comment type="caution">
    <text evidence="1">The sequence shown here is derived from an EMBL/GenBank/DDBJ whole genome shotgun (WGS) entry which is preliminary data.</text>
</comment>
<protein>
    <submittedName>
        <fullName evidence="1">Dynein light chain 1, axonemal</fullName>
    </submittedName>
</protein>
<dbReference type="InterPro" id="IPR001611">
    <property type="entry name" value="Leu-rich_rpt"/>
</dbReference>
<keyword evidence="2" id="KW-1185">Reference proteome</keyword>
<name>A0A5N5TLL0_9CRUS</name>
<gene>
    <name evidence="1" type="primary">dnal1</name>
    <name evidence="1" type="ORF">Anas_08990</name>
</gene>
<dbReference type="EMBL" id="SEYY01000537">
    <property type="protein sequence ID" value="KAB7507011.1"/>
    <property type="molecule type" value="Genomic_DNA"/>
</dbReference>